<dbReference type="InterPro" id="IPR011990">
    <property type="entry name" value="TPR-like_helical_dom_sf"/>
</dbReference>
<gene>
    <name evidence="2" type="ORF">ACFOWS_06440</name>
</gene>
<comment type="caution">
    <text evidence="2">The sequence shown here is derived from an EMBL/GenBank/DDBJ whole genome shotgun (WGS) entry which is preliminary data.</text>
</comment>
<dbReference type="Gene3D" id="1.25.40.10">
    <property type="entry name" value="Tetratricopeptide repeat domain"/>
    <property type="match status" value="1"/>
</dbReference>
<accession>A0ABV8PKN2</accession>
<protein>
    <submittedName>
        <fullName evidence="2">DUF2911 domain-containing protein</fullName>
    </submittedName>
</protein>
<organism evidence="2 3">
    <name type="scientific">Flagellimonas marina</name>
    <dbReference type="NCBI Taxonomy" id="1775168"/>
    <lineage>
        <taxon>Bacteria</taxon>
        <taxon>Pseudomonadati</taxon>
        <taxon>Bacteroidota</taxon>
        <taxon>Flavobacteriia</taxon>
        <taxon>Flavobacteriales</taxon>
        <taxon>Flavobacteriaceae</taxon>
        <taxon>Flagellimonas</taxon>
    </lineage>
</organism>
<proteinExistence type="predicted"/>
<dbReference type="InterPro" id="IPR021314">
    <property type="entry name" value="DUF2911"/>
</dbReference>
<dbReference type="EMBL" id="JBHSCL010000004">
    <property type="protein sequence ID" value="MFC4219760.1"/>
    <property type="molecule type" value="Genomic_DNA"/>
</dbReference>
<dbReference type="SUPFAM" id="SSF48452">
    <property type="entry name" value="TPR-like"/>
    <property type="match status" value="1"/>
</dbReference>
<keyword evidence="3" id="KW-1185">Reference proteome</keyword>
<evidence type="ECO:0000313" key="2">
    <source>
        <dbReference type="EMBL" id="MFC4219760.1"/>
    </source>
</evidence>
<dbReference type="Proteomes" id="UP001595841">
    <property type="component" value="Unassembled WGS sequence"/>
</dbReference>
<keyword evidence="1" id="KW-0732">Signal</keyword>
<feature type="chain" id="PRO_5045102082" evidence="1">
    <location>
        <begin position="21"/>
        <end position="369"/>
    </location>
</feature>
<evidence type="ECO:0000256" key="1">
    <source>
        <dbReference type="SAM" id="SignalP"/>
    </source>
</evidence>
<name>A0ABV8PKN2_9FLAO</name>
<reference evidence="3" key="1">
    <citation type="journal article" date="2019" name="Int. J. Syst. Evol. Microbiol.">
        <title>The Global Catalogue of Microorganisms (GCM) 10K type strain sequencing project: providing services to taxonomists for standard genome sequencing and annotation.</title>
        <authorList>
            <consortium name="The Broad Institute Genomics Platform"/>
            <consortium name="The Broad Institute Genome Sequencing Center for Infectious Disease"/>
            <person name="Wu L."/>
            <person name="Ma J."/>
        </authorList>
    </citation>
    <scope>NUCLEOTIDE SEQUENCE [LARGE SCALE GENOMIC DNA]</scope>
    <source>
        <strain evidence="3">CGMCC 1.15774</strain>
    </source>
</reference>
<evidence type="ECO:0000313" key="3">
    <source>
        <dbReference type="Proteomes" id="UP001595841"/>
    </source>
</evidence>
<dbReference type="Pfam" id="PF11138">
    <property type="entry name" value="DUF2911"/>
    <property type="match status" value="1"/>
</dbReference>
<sequence length="369" mass="42021">MRKIILPALVLLGYMGFAQNNPFHTLNFPSASPQVIEMQKLGITEIEINYHSPALNNRDVWNDPNVIPQNGEPIAWRAGANMNTTIAFSTDVLINEKPLSAGTYGFHVIPKEDTYTLLFAHNNNQWGSYYLDLEKDISLSVDVEAEACPKTEQLDYEFLNRTENSVVVGLEWGEQRLPFTVSVDLNKTVVESFRNELRGLNTYRWEAWNDAAIWCLQHDTNLEEALEWANRSIHGGFNGFAANKNLANLETRVRLLQKLNRTVELKETVTDALTLEASPYDLNGFSIFLLRNGLYNEALSMTDHALKLHPDTWFLQLNHAIAQFFAKKKSRKTTKLLENALNNAPEGYKPRVKEISDEIEKGTFTFGQR</sequence>
<feature type="signal peptide" evidence="1">
    <location>
        <begin position="1"/>
        <end position="20"/>
    </location>
</feature>
<dbReference type="RefSeq" id="WP_379763119.1">
    <property type="nucleotide sequence ID" value="NZ_JBHSCL010000004.1"/>
</dbReference>